<proteinExistence type="predicted"/>
<reference evidence="1 2" key="1">
    <citation type="submission" date="2015-07" db="EMBL/GenBank/DDBJ databases">
        <title>Emmonsia species relationships and genome sequence.</title>
        <authorList>
            <consortium name="The Broad Institute Genomics Platform"/>
            <person name="Cuomo C.A."/>
            <person name="Munoz J.F."/>
            <person name="Imamovic A."/>
            <person name="Priest M.E."/>
            <person name="Young S."/>
            <person name="Clay O.K."/>
            <person name="McEwen J.G."/>
        </authorList>
    </citation>
    <scope>NUCLEOTIDE SEQUENCE [LARGE SCALE GENOMIC DNA]</scope>
    <source>
        <strain evidence="1 2">UAMH 9510</strain>
    </source>
</reference>
<evidence type="ECO:0000313" key="2">
    <source>
        <dbReference type="Proteomes" id="UP000182235"/>
    </source>
</evidence>
<evidence type="ECO:0000313" key="1">
    <source>
        <dbReference type="EMBL" id="OJD13496.1"/>
    </source>
</evidence>
<dbReference type="EMBL" id="LGRN01000294">
    <property type="protein sequence ID" value="OJD13496.1"/>
    <property type="molecule type" value="Genomic_DNA"/>
</dbReference>
<name>A0A1J9PAF8_9EURO</name>
<keyword evidence="2" id="KW-1185">Reference proteome</keyword>
<dbReference type="STRING" id="1447872.A0A1J9PAF8"/>
<dbReference type="Proteomes" id="UP000182235">
    <property type="component" value="Unassembled WGS sequence"/>
</dbReference>
<comment type="caution">
    <text evidence="1">The sequence shown here is derived from an EMBL/GenBank/DDBJ whole genome shotgun (WGS) entry which is preliminary data.</text>
</comment>
<gene>
    <name evidence="1" type="ORF">AJ78_06043</name>
</gene>
<sequence length="356" mass="39777">MPDRLQHPLPIDLCICFKLRPIYSREPSFANREDRSPSTLHFNLTSDGLKEVPVKMDSNATFSADVSLGASMHPYALMSEADLHQEFSYQLTVLISHFAKWKEPHMEMGKPKITPASTETLYVSATAYQFRELSSSPHLRDAIATNSPCPPSRIQPTAYSPPAKWAYASFITPRSFDVGEAALTPRGFKSDLVYFVAGSAYGSGPNRAPGHVKPSWKWSTALATAGANDRNEFCQVLSQVNWYMNQYRSRYSVVLTDHELVAIRRLDCNGNLECSSPVPWVTCGTVAQLRLTMPCGILVCLPRRLRAQISGVCHEGRTSIVLPDKWNCMEKKLWGARTYMSVHVVITSCLNLLCHC</sequence>
<dbReference type="AlphaFoldDB" id="A0A1J9PAF8"/>
<dbReference type="OrthoDB" id="4505485at2759"/>
<organism evidence="1 2">
    <name type="scientific">Emergomyces pasteurianus Ep9510</name>
    <dbReference type="NCBI Taxonomy" id="1447872"/>
    <lineage>
        <taxon>Eukaryota</taxon>
        <taxon>Fungi</taxon>
        <taxon>Dikarya</taxon>
        <taxon>Ascomycota</taxon>
        <taxon>Pezizomycotina</taxon>
        <taxon>Eurotiomycetes</taxon>
        <taxon>Eurotiomycetidae</taxon>
        <taxon>Onygenales</taxon>
        <taxon>Ajellomycetaceae</taxon>
        <taxon>Emergomyces</taxon>
    </lineage>
</organism>
<dbReference type="VEuPathDB" id="FungiDB:AJ78_06043"/>
<protein>
    <submittedName>
        <fullName evidence="1">Uncharacterized protein</fullName>
    </submittedName>
</protein>
<accession>A0A1J9PAF8</accession>